<name>A0A669DKQ1_ORENI</name>
<evidence type="ECO:0000259" key="19">
    <source>
        <dbReference type="PROSITE" id="PS50022"/>
    </source>
</evidence>
<evidence type="ECO:0000256" key="13">
    <source>
        <dbReference type="ARBA" id="ARBA00023157"/>
    </source>
</evidence>
<comment type="subcellular location">
    <subcellularLocation>
        <location evidence="1">Cell junction</location>
        <location evidence="1">Paranodal septate junction</location>
    </subcellularLocation>
    <subcellularLocation>
        <location evidence="2">Membrane</location>
        <topology evidence="2">Single-pass type I membrane protein</topology>
    </subcellularLocation>
</comment>
<evidence type="ECO:0000259" key="20">
    <source>
        <dbReference type="PROSITE" id="PS50025"/>
    </source>
</evidence>
<keyword evidence="5" id="KW-0597">Phosphoprotein</keyword>
<feature type="domain" description="Laminin G" evidence="20">
    <location>
        <begin position="386"/>
        <end position="561"/>
    </location>
</feature>
<evidence type="ECO:0000256" key="8">
    <source>
        <dbReference type="ARBA" id="ARBA00022737"/>
    </source>
</evidence>
<dbReference type="PROSITE" id="PS01285">
    <property type="entry name" value="FA58C_1"/>
    <property type="match status" value="1"/>
</dbReference>
<keyword evidence="12 18" id="KW-0472">Membrane</keyword>
<evidence type="ECO:0000256" key="18">
    <source>
        <dbReference type="SAM" id="Phobius"/>
    </source>
</evidence>
<evidence type="ECO:0000256" key="4">
    <source>
        <dbReference type="ARBA" id="ARBA00022536"/>
    </source>
</evidence>
<dbReference type="InterPro" id="IPR013320">
    <property type="entry name" value="ConA-like_dom_sf"/>
</dbReference>
<dbReference type="SUPFAM" id="SSF49899">
    <property type="entry name" value="Concanavalin A-like lectins/glucanases"/>
    <property type="match status" value="4"/>
</dbReference>
<dbReference type="InterPro" id="IPR000421">
    <property type="entry name" value="FA58C"/>
</dbReference>
<dbReference type="SMART" id="SM00294">
    <property type="entry name" value="4.1m"/>
    <property type="match status" value="1"/>
</dbReference>
<evidence type="ECO:0000256" key="16">
    <source>
        <dbReference type="PROSITE-ProRule" id="PRU00122"/>
    </source>
</evidence>
<feature type="domain" description="Laminin G" evidence="20">
    <location>
        <begin position="1031"/>
        <end position="1218"/>
    </location>
</feature>
<reference evidence="23" key="2">
    <citation type="submission" date="2025-08" db="UniProtKB">
        <authorList>
            <consortium name="Ensembl"/>
        </authorList>
    </citation>
    <scope>IDENTIFICATION</scope>
</reference>
<dbReference type="PROSITE" id="PS51406">
    <property type="entry name" value="FIBRINOGEN_C_2"/>
    <property type="match status" value="1"/>
</dbReference>
<feature type="region of interest" description="Disordered" evidence="17">
    <location>
        <begin position="1295"/>
        <end position="1318"/>
    </location>
</feature>
<dbReference type="InterPro" id="IPR001791">
    <property type="entry name" value="Laminin_G"/>
</dbReference>
<dbReference type="Gene3D" id="2.60.120.260">
    <property type="entry name" value="Galactose-binding domain-like"/>
    <property type="match status" value="1"/>
</dbReference>
<dbReference type="InterPro" id="IPR050372">
    <property type="entry name" value="Neurexin-related_CASP"/>
</dbReference>
<comment type="similarity">
    <text evidence="3">Belongs to the neurexin family.</text>
</comment>
<feature type="domain" description="Laminin G" evidence="20">
    <location>
        <begin position="200"/>
        <end position="381"/>
    </location>
</feature>
<evidence type="ECO:0000256" key="14">
    <source>
        <dbReference type="ARBA" id="ARBA00023180"/>
    </source>
</evidence>
<dbReference type="Pfam" id="PF02210">
    <property type="entry name" value="Laminin_G_2"/>
    <property type="match status" value="4"/>
</dbReference>
<reference evidence="23" key="3">
    <citation type="submission" date="2025-09" db="UniProtKB">
        <authorList>
            <consortium name="Ensembl"/>
        </authorList>
    </citation>
    <scope>IDENTIFICATION</scope>
</reference>
<evidence type="ECO:0000256" key="7">
    <source>
        <dbReference type="ARBA" id="ARBA00022729"/>
    </source>
</evidence>
<dbReference type="CDD" id="cd00057">
    <property type="entry name" value="FA58C"/>
    <property type="match status" value="1"/>
</dbReference>
<evidence type="ECO:0000259" key="21">
    <source>
        <dbReference type="PROSITE" id="PS50026"/>
    </source>
</evidence>
<keyword evidence="7" id="KW-0732">Signal</keyword>
<dbReference type="PANTHER" id="PTHR15036:SF33">
    <property type="entry name" value="CONTACTIN-ASSOCIATED PROTEIN-LIKE 2"/>
    <property type="match status" value="1"/>
</dbReference>
<evidence type="ECO:0000256" key="12">
    <source>
        <dbReference type="ARBA" id="ARBA00023136"/>
    </source>
</evidence>
<dbReference type="CDD" id="cd00110">
    <property type="entry name" value="LamG"/>
    <property type="match status" value="4"/>
</dbReference>
<evidence type="ECO:0000313" key="24">
    <source>
        <dbReference type="Proteomes" id="UP000005207"/>
    </source>
</evidence>
<dbReference type="Gene3D" id="2.10.25.10">
    <property type="entry name" value="Laminin"/>
    <property type="match status" value="1"/>
</dbReference>
<dbReference type="Gene3D" id="2.60.120.200">
    <property type="match status" value="4"/>
</dbReference>
<evidence type="ECO:0000313" key="23">
    <source>
        <dbReference type="Ensembl" id="ENSONIP00000060028.1"/>
    </source>
</evidence>
<dbReference type="FunFam" id="2.60.120.1000:FF:000005">
    <property type="entry name" value="Contactin associated protein-like 2"/>
    <property type="match status" value="1"/>
</dbReference>
<dbReference type="FunFam" id="2.10.25.10:FF:000015">
    <property type="entry name" value="neurexin-1 isoform X1"/>
    <property type="match status" value="1"/>
</dbReference>
<dbReference type="SUPFAM" id="SSF49785">
    <property type="entry name" value="Galactose-binding domain-like"/>
    <property type="match status" value="1"/>
</dbReference>
<dbReference type="Ensembl" id="ENSONIT00000045006.1">
    <property type="protein sequence ID" value="ENSONIP00000060028.1"/>
    <property type="gene ID" value="ENSONIG00000014457.2"/>
</dbReference>
<keyword evidence="10" id="KW-0965">Cell junction</keyword>
<dbReference type="FunFam" id="2.60.120.260:FF:000016">
    <property type="entry name" value="Contactin-associated protein-like 4 isoform 1"/>
    <property type="match status" value="1"/>
</dbReference>
<evidence type="ECO:0000256" key="5">
    <source>
        <dbReference type="ARBA" id="ARBA00022553"/>
    </source>
</evidence>
<keyword evidence="6 18" id="KW-0812">Transmembrane</keyword>
<keyword evidence="14" id="KW-0325">Glycoprotein</keyword>
<evidence type="ECO:0000256" key="3">
    <source>
        <dbReference type="ARBA" id="ARBA00010241"/>
    </source>
</evidence>
<dbReference type="GO" id="GO:0016020">
    <property type="term" value="C:membrane"/>
    <property type="evidence" value="ECO:0007669"/>
    <property type="project" value="UniProtKB-SubCell"/>
</dbReference>
<keyword evidence="4 15" id="KW-0245">EGF-like domain</keyword>
<feature type="disulfide bond" evidence="16">
    <location>
        <begin position="945"/>
        <end position="972"/>
    </location>
</feature>
<evidence type="ECO:0000256" key="2">
    <source>
        <dbReference type="ARBA" id="ARBA00004479"/>
    </source>
</evidence>
<dbReference type="InterPro" id="IPR036056">
    <property type="entry name" value="Fibrinogen-like_C"/>
</dbReference>
<feature type="domain" description="Fibrinogen C-terminal" evidence="22">
    <location>
        <begin position="599"/>
        <end position="651"/>
    </location>
</feature>
<dbReference type="SMART" id="SM00282">
    <property type="entry name" value="LamG"/>
    <property type="match status" value="4"/>
</dbReference>
<feature type="domain" description="EGF-like" evidence="21">
    <location>
        <begin position="563"/>
        <end position="600"/>
    </location>
</feature>
<comment type="caution">
    <text evidence="15">Lacks conserved residue(s) required for the propagation of feature annotation.</text>
</comment>
<keyword evidence="9" id="KW-0130">Cell adhesion</keyword>
<dbReference type="SMART" id="SM00231">
    <property type="entry name" value="FA58C"/>
    <property type="match status" value="1"/>
</dbReference>
<evidence type="ECO:0000256" key="1">
    <source>
        <dbReference type="ARBA" id="ARBA00004403"/>
    </source>
</evidence>
<dbReference type="PANTHER" id="PTHR15036">
    <property type="entry name" value="PIKACHURIN-LIKE PROTEIN"/>
    <property type="match status" value="1"/>
</dbReference>
<dbReference type="InterPro" id="IPR000742">
    <property type="entry name" value="EGF"/>
</dbReference>
<dbReference type="CDD" id="cd00054">
    <property type="entry name" value="EGF_CA"/>
    <property type="match status" value="2"/>
</dbReference>
<reference evidence="24" key="1">
    <citation type="submission" date="2012-01" db="EMBL/GenBank/DDBJ databases">
        <title>The Genome Sequence of Oreochromis niloticus (Nile Tilapia).</title>
        <authorList>
            <consortium name="Broad Institute Genome Assembly Team"/>
            <consortium name="Broad Institute Sequencing Platform"/>
            <person name="Di Palma F."/>
            <person name="Johnson J."/>
            <person name="Lander E.S."/>
            <person name="Lindblad-Toh K."/>
        </authorList>
    </citation>
    <scope>NUCLEOTIDE SEQUENCE [LARGE SCALE GENOMIC DNA]</scope>
</reference>
<evidence type="ECO:0000256" key="17">
    <source>
        <dbReference type="SAM" id="MobiDB-lite"/>
    </source>
</evidence>
<evidence type="ECO:0000256" key="6">
    <source>
        <dbReference type="ARBA" id="ARBA00022692"/>
    </source>
</evidence>
<feature type="domain" description="EGF-like" evidence="21">
    <location>
        <begin position="973"/>
        <end position="1011"/>
    </location>
</feature>
<feature type="transmembrane region" description="Helical" evidence="18">
    <location>
        <begin position="21"/>
        <end position="42"/>
    </location>
</feature>
<dbReference type="InterPro" id="IPR003585">
    <property type="entry name" value="Neurexin-like"/>
</dbReference>
<keyword evidence="8" id="KW-0677">Repeat</keyword>
<evidence type="ECO:0000256" key="10">
    <source>
        <dbReference type="ARBA" id="ARBA00022949"/>
    </source>
</evidence>
<feature type="transmembrane region" description="Helical" evidence="18">
    <location>
        <begin position="1261"/>
        <end position="1282"/>
    </location>
</feature>
<dbReference type="PROSITE" id="PS50026">
    <property type="entry name" value="EGF_3"/>
    <property type="match status" value="2"/>
</dbReference>
<dbReference type="PROSITE" id="PS01286">
    <property type="entry name" value="FA58C_2"/>
    <property type="match status" value="1"/>
</dbReference>
<dbReference type="InterPro" id="IPR008979">
    <property type="entry name" value="Galactose-bd-like_sf"/>
</dbReference>
<sequence length="1330" mass="147475">MYFLCVKKCVCKAKKHSSLSYSLFSSNVLFCFSLLLSLYVFFLSTEKCDEALASPLPHTAFTSSSVFSSGYAPGYAKLNRRGGAGGWSPLDSDHYQWLQVDLGSRKQVSAIATQGRYSSSDWTTQYRLLYSDTGRNWKPYHQDGNIWAFSGNSNSESAVRHELQQGIVARFLRLIPLDWSEEGRIGLRIEVYGCSYWADIINFDGQGVISYRFKVKKMKIIKDVIALRFKTSESEGVILHGEGQQGDYITLELRKAKLLLQINLGSYLYGSSLGHTSVTTGSLLDDNHWHSVVIERYRRNVNFTLDRHTQHFRTNGEFDHLDLDYELSFGGMPYSGKPVGGGRKNFKGCMESINYNGDNITDLARRKKLDTSSFRNLSFTCVETHTFPVFFNATSFLQLPGRANHNTVSVGFQFRTWNPHGLLLFSNLDDGTLEISLEEGKVAVHINVTKAAKNYRVDLSSGSGLNDGQWHAIRLVAKENFAMLTIDGEEVSAVRSVSPLSITTGGTYHLGGYFLQTLFPPTQRSFQGCMQAILVDDQPADLHAVEKGTVGAFENVSLDMCAIIDRCMPNHCEHGGRCKQTWDSFSCTCDGTGYTGATCHTSIYEPSCEAYKHLGKSSDAYWIDPDGSGPLGPFKVNCNMTEDKVWTTVMNNLPPKTIVTGSSRNRRTVLQVNYSASMDQVTAITTSAEYCEQQIAYSCRMSRLLNTPDGTPYTWWVGRGNEKHFYWGGSGPGIQKCACGIDRNCTDPKYDCNCDADVKQWREDSGLLVYQEHLPVSQVVVGDTNRSGSEAKLTVGPLHCQGDSNYWNAASFTTPSSYLHFATFQGETSADISFYFKTSAAYGVFLENLGNTDFIRLELKSPKVVSFSFDVGNGPVELTVHSATSLNDDQWHRVMAERNVKEAVLQLDQTYRTSRLAPAQGHTRLELFSQLYVGAAGGQRGFLGCIRALRMNGITLDLEERAKVTPGVKPGCQGHCNSFGMYCRNGGKCVERYNGYLCDCTATAYDGPFCTRDVGGFFEAGTLVKYNFLPEAVAGASKDTKVLTHQLTPHEVNLTKEDVAFSFSTSSAPAVLMYVSSKTQDYLAVVLRQNGSLQVRYNLGGLREPFTIDVDQRNLANGQPHSINMSRHDRRITIQLDHYPAVSYNLPEASDTQFNLVKTLFLGKVYETGHIDPVIIEHYNTPGFIGCLSRVEFNGIAPLKSALRTAVKSQGKLVESNCGASPLTIPPMSAATDPWHLDKTDAVFPFNEERVIPDGVNRDSAIIGGIIAVVIFTILCTLVFLIRYMFRHKGTYHTNEAKGSGESAAESADTAIIGTDNPETIDESKKEWFI</sequence>
<dbReference type="Pfam" id="PF00754">
    <property type="entry name" value="F5_F8_type_C"/>
    <property type="match status" value="1"/>
</dbReference>
<accession>A0A669DKQ1</accession>
<keyword evidence="13 16" id="KW-1015">Disulfide bond</keyword>
<keyword evidence="24" id="KW-1185">Reference proteome</keyword>
<evidence type="ECO:0000256" key="9">
    <source>
        <dbReference type="ARBA" id="ARBA00022889"/>
    </source>
</evidence>
<protein>
    <submittedName>
        <fullName evidence="23">Contactin associated protein 2</fullName>
    </submittedName>
</protein>
<proteinExistence type="inferred from homology"/>
<feature type="domain" description="F5/8 type C" evidence="19">
    <location>
        <begin position="44"/>
        <end position="194"/>
    </location>
</feature>
<dbReference type="InterPro" id="IPR002181">
    <property type="entry name" value="Fibrinogen_a/b/g_C_dom"/>
</dbReference>
<dbReference type="PROSITE" id="PS50025">
    <property type="entry name" value="LAM_G_DOMAIN"/>
    <property type="match status" value="4"/>
</dbReference>
<dbReference type="SUPFAM" id="SSF57196">
    <property type="entry name" value="EGF/Laminin"/>
    <property type="match status" value="1"/>
</dbReference>
<dbReference type="SUPFAM" id="SSF56496">
    <property type="entry name" value="Fibrinogen C-terminal domain-like"/>
    <property type="match status" value="1"/>
</dbReference>
<evidence type="ECO:0000256" key="11">
    <source>
        <dbReference type="ARBA" id="ARBA00022989"/>
    </source>
</evidence>
<dbReference type="GO" id="GO:0007155">
    <property type="term" value="P:cell adhesion"/>
    <property type="evidence" value="ECO:0007669"/>
    <property type="project" value="UniProtKB-KW"/>
</dbReference>
<dbReference type="SMART" id="SM00181">
    <property type="entry name" value="EGF"/>
    <property type="match status" value="2"/>
</dbReference>
<dbReference type="Proteomes" id="UP000005207">
    <property type="component" value="Linkage group LG9"/>
</dbReference>
<dbReference type="PROSITE" id="PS50022">
    <property type="entry name" value="FA58C_3"/>
    <property type="match status" value="1"/>
</dbReference>
<gene>
    <name evidence="23" type="primary">CNTNAP2</name>
</gene>
<organism evidence="23 24">
    <name type="scientific">Oreochromis niloticus</name>
    <name type="common">Nile tilapia</name>
    <name type="synonym">Tilapia nilotica</name>
    <dbReference type="NCBI Taxonomy" id="8128"/>
    <lineage>
        <taxon>Eukaryota</taxon>
        <taxon>Metazoa</taxon>
        <taxon>Chordata</taxon>
        <taxon>Craniata</taxon>
        <taxon>Vertebrata</taxon>
        <taxon>Euteleostomi</taxon>
        <taxon>Actinopterygii</taxon>
        <taxon>Neopterygii</taxon>
        <taxon>Teleostei</taxon>
        <taxon>Neoteleostei</taxon>
        <taxon>Acanthomorphata</taxon>
        <taxon>Ovalentaria</taxon>
        <taxon>Cichlomorphae</taxon>
        <taxon>Cichliformes</taxon>
        <taxon>Cichlidae</taxon>
        <taxon>African cichlids</taxon>
        <taxon>Pseudocrenilabrinae</taxon>
        <taxon>Oreochromini</taxon>
        <taxon>Oreochromis</taxon>
    </lineage>
</organism>
<dbReference type="FunFam" id="2.60.120.200:FF:000026">
    <property type="entry name" value="contactin-associated protein-like 4 isoform X1"/>
    <property type="match status" value="1"/>
</dbReference>
<feature type="domain" description="Laminin G" evidence="20">
    <location>
        <begin position="808"/>
        <end position="972"/>
    </location>
</feature>
<dbReference type="Gene3D" id="2.60.120.1000">
    <property type="match status" value="1"/>
</dbReference>
<dbReference type="GeneTree" id="ENSGT00940000154516"/>
<evidence type="ECO:0000259" key="22">
    <source>
        <dbReference type="PROSITE" id="PS51406"/>
    </source>
</evidence>
<dbReference type="GO" id="GO:0033010">
    <property type="term" value="C:paranodal junction"/>
    <property type="evidence" value="ECO:0007669"/>
    <property type="project" value="UniProtKB-SubCell"/>
</dbReference>
<evidence type="ECO:0000256" key="15">
    <source>
        <dbReference type="PROSITE-ProRule" id="PRU00076"/>
    </source>
</evidence>
<feature type="compositionally biased region" description="Low complexity" evidence="17">
    <location>
        <begin position="1297"/>
        <end position="1308"/>
    </location>
</feature>
<keyword evidence="11 18" id="KW-1133">Transmembrane helix</keyword>